<dbReference type="Gene3D" id="3.40.50.150">
    <property type="entry name" value="Vaccinia Virus protein VP39"/>
    <property type="match status" value="1"/>
</dbReference>
<keyword evidence="3" id="KW-0489">Methyltransferase</keyword>
<accession>A0A3A9WQU1</accession>
<evidence type="ECO:0000256" key="4">
    <source>
        <dbReference type="ARBA" id="ARBA00022679"/>
    </source>
</evidence>
<dbReference type="GO" id="GO:0009307">
    <property type="term" value="P:DNA restriction-modification system"/>
    <property type="evidence" value="ECO:0007669"/>
    <property type="project" value="UniProtKB-KW"/>
</dbReference>
<dbReference type="EMBL" id="RBDY01000006">
    <property type="protein sequence ID" value="RKN24468.1"/>
    <property type="molecule type" value="Genomic_DNA"/>
</dbReference>
<proteinExistence type="inferred from homology"/>
<dbReference type="Proteomes" id="UP000268652">
    <property type="component" value="Unassembled WGS sequence"/>
</dbReference>
<protein>
    <recommendedName>
        <fullName evidence="2">site-specific DNA-methyltransferase (adenine-specific)</fullName>
        <ecNumber evidence="2">2.1.1.72</ecNumber>
    </recommendedName>
</protein>
<name>A0A3A9WQU1_9ACTN</name>
<keyword evidence="6" id="KW-0680">Restriction system</keyword>
<dbReference type="PANTHER" id="PTHR42933">
    <property type="entry name" value="SLR6095 PROTEIN"/>
    <property type="match status" value="1"/>
</dbReference>
<evidence type="ECO:0000259" key="8">
    <source>
        <dbReference type="Pfam" id="PF02384"/>
    </source>
</evidence>
<dbReference type="PRINTS" id="PR00507">
    <property type="entry name" value="N12N6MTFRASE"/>
</dbReference>
<keyword evidence="5" id="KW-0949">S-adenosyl-L-methionine</keyword>
<dbReference type="EMBL" id="RBDX01000006">
    <property type="protein sequence ID" value="RKN10126.1"/>
    <property type="molecule type" value="Genomic_DNA"/>
</dbReference>
<sequence>MASGLGRGNGAAAASVQLGLWTGDAIADRFWKFYGEETSTRAITRLQFLEHVGYLLFLKLDHERAQRAGRFAQQPVAPVDAWPNLALLSGDALHTGLTTLFDELGDQQLSDRPDRQTASVVFRDAQPWDLDRMAELNKLIVEQIDPYRWLAVPQAELGRAFSRMLRDCRKEIDSKIETGQTLTPLPVLNAITKVLGVGPEDIVIDPACGTGTTLIAAYHAMLAANRQLPPAALAGADLDAQMCRLAMLNILLHTGRPFADPAPVRLADTLKRKTPVVRSGSGAVPTVAICNPPFKSNGVQPDATMRDDFWAYGDFPTNFLQHLAITLPQGARAAVFVPDGVLSGGGAAATVRQNLLRNCDVHTLLRLPTGLFHRKGVKSNVLFFTKSTPKPSGEPATRHLWVYDARTGNHHTDTGNPVTEADFDDFVASCLPEEGFAARTESKRFRRYSVAEILASPKTSLLLKAHLTKELGDFGSPKEIAFEVADRLDEAAAHFRQVAEALPGQ</sequence>
<dbReference type="InterPro" id="IPR051537">
    <property type="entry name" value="DNA_Adenine_Mtase"/>
</dbReference>
<feature type="domain" description="DNA methylase adenine-specific" evidence="8">
    <location>
        <begin position="157"/>
        <end position="428"/>
    </location>
</feature>
<dbReference type="GO" id="GO:0032259">
    <property type="term" value="P:methylation"/>
    <property type="evidence" value="ECO:0007669"/>
    <property type="project" value="UniProtKB-KW"/>
</dbReference>
<comment type="caution">
    <text evidence="9">The sequence shown here is derived from an EMBL/GenBank/DDBJ whole genome shotgun (WGS) entry which is preliminary data.</text>
</comment>
<comment type="similarity">
    <text evidence="1">Belongs to the N(4)/N(6)-methyltransferase family.</text>
</comment>
<evidence type="ECO:0000256" key="6">
    <source>
        <dbReference type="ARBA" id="ARBA00022747"/>
    </source>
</evidence>
<dbReference type="PANTHER" id="PTHR42933:SF4">
    <property type="entry name" value="TYPE I RESTRICTION ENZYME ECOKI METHYLASE SUBUNIT"/>
    <property type="match status" value="1"/>
</dbReference>
<dbReference type="Gene3D" id="1.20.1260.30">
    <property type="match status" value="1"/>
</dbReference>
<evidence type="ECO:0000313" key="10">
    <source>
        <dbReference type="EMBL" id="RKN24468.1"/>
    </source>
</evidence>
<keyword evidence="4" id="KW-0808">Transferase</keyword>
<dbReference type="AlphaFoldDB" id="A0A3A9WQU1"/>
<evidence type="ECO:0000256" key="1">
    <source>
        <dbReference type="ARBA" id="ARBA00006594"/>
    </source>
</evidence>
<dbReference type="InterPro" id="IPR003356">
    <property type="entry name" value="DNA_methylase_A-5"/>
</dbReference>
<keyword evidence="11" id="KW-1185">Reference proteome</keyword>
<organism evidence="9 12">
    <name type="scientific">Streptomyces radicis</name>
    <dbReference type="NCBI Taxonomy" id="1750517"/>
    <lineage>
        <taxon>Bacteria</taxon>
        <taxon>Bacillati</taxon>
        <taxon>Actinomycetota</taxon>
        <taxon>Actinomycetes</taxon>
        <taxon>Kitasatosporales</taxon>
        <taxon>Streptomycetaceae</taxon>
        <taxon>Streptomyces</taxon>
    </lineage>
</organism>
<dbReference type="EC" id="2.1.1.72" evidence="2"/>
<evidence type="ECO:0000256" key="7">
    <source>
        <dbReference type="ARBA" id="ARBA00047942"/>
    </source>
</evidence>
<evidence type="ECO:0000313" key="12">
    <source>
        <dbReference type="Proteomes" id="UP000275024"/>
    </source>
</evidence>
<evidence type="ECO:0000313" key="11">
    <source>
        <dbReference type="Proteomes" id="UP000268652"/>
    </source>
</evidence>
<dbReference type="SUPFAM" id="SSF53335">
    <property type="entry name" value="S-adenosyl-L-methionine-dependent methyltransferases"/>
    <property type="match status" value="1"/>
</dbReference>
<dbReference type="InterPro" id="IPR038333">
    <property type="entry name" value="T1MK-like_N_sf"/>
</dbReference>
<dbReference type="GO" id="GO:0009007">
    <property type="term" value="F:site-specific DNA-methyltransferase (adenine-specific) activity"/>
    <property type="evidence" value="ECO:0007669"/>
    <property type="project" value="UniProtKB-EC"/>
</dbReference>
<comment type="catalytic activity">
    <reaction evidence="7">
        <text>a 2'-deoxyadenosine in DNA + S-adenosyl-L-methionine = an N(6)-methyl-2'-deoxyadenosine in DNA + S-adenosyl-L-homocysteine + H(+)</text>
        <dbReference type="Rhea" id="RHEA:15197"/>
        <dbReference type="Rhea" id="RHEA-COMP:12418"/>
        <dbReference type="Rhea" id="RHEA-COMP:12419"/>
        <dbReference type="ChEBI" id="CHEBI:15378"/>
        <dbReference type="ChEBI" id="CHEBI:57856"/>
        <dbReference type="ChEBI" id="CHEBI:59789"/>
        <dbReference type="ChEBI" id="CHEBI:90615"/>
        <dbReference type="ChEBI" id="CHEBI:90616"/>
        <dbReference type="EC" id="2.1.1.72"/>
    </reaction>
</comment>
<dbReference type="Proteomes" id="UP000275024">
    <property type="component" value="Unassembled WGS sequence"/>
</dbReference>
<dbReference type="OrthoDB" id="9784823at2"/>
<dbReference type="RefSeq" id="WP_120696807.1">
    <property type="nucleotide sequence ID" value="NZ_RBDX01000006.1"/>
</dbReference>
<dbReference type="GO" id="GO:0003677">
    <property type="term" value="F:DNA binding"/>
    <property type="evidence" value="ECO:0007669"/>
    <property type="project" value="InterPro"/>
</dbReference>
<evidence type="ECO:0000256" key="5">
    <source>
        <dbReference type="ARBA" id="ARBA00022691"/>
    </source>
</evidence>
<evidence type="ECO:0000313" key="9">
    <source>
        <dbReference type="EMBL" id="RKN10126.1"/>
    </source>
</evidence>
<evidence type="ECO:0000256" key="2">
    <source>
        <dbReference type="ARBA" id="ARBA00011900"/>
    </source>
</evidence>
<dbReference type="Pfam" id="PF02384">
    <property type="entry name" value="N6_Mtase"/>
    <property type="match status" value="1"/>
</dbReference>
<dbReference type="InterPro" id="IPR029063">
    <property type="entry name" value="SAM-dependent_MTases_sf"/>
</dbReference>
<evidence type="ECO:0000256" key="3">
    <source>
        <dbReference type="ARBA" id="ARBA00022603"/>
    </source>
</evidence>
<reference evidence="11 12" key="1">
    <citation type="submission" date="2018-09" db="EMBL/GenBank/DDBJ databases">
        <title>Streptomyces sp. nov. DS1-2, an endophytic actinomycete isolated from roots of Dendrobium scabrilingue.</title>
        <authorList>
            <person name="Kuncharoen N."/>
            <person name="Kudo T."/>
            <person name="Ohkuma M."/>
            <person name="Yuki M."/>
            <person name="Tanasupawat S."/>
        </authorList>
    </citation>
    <scope>NUCLEOTIDE SEQUENCE [LARGE SCALE GENOMIC DNA]</scope>
    <source>
        <strain evidence="9 12">AZ1-7</strain>
        <strain evidence="10 11">DS1-2</strain>
    </source>
</reference>
<gene>
    <name evidence="10" type="ORF">D7318_11375</name>
    <name evidence="9" type="ORF">D7319_10195</name>
</gene>
<dbReference type="GO" id="GO:0008170">
    <property type="term" value="F:N-methyltransferase activity"/>
    <property type="evidence" value="ECO:0007669"/>
    <property type="project" value="InterPro"/>
</dbReference>